<dbReference type="OrthoDB" id="10288331at2759"/>
<evidence type="ECO:0000313" key="1">
    <source>
        <dbReference type="EMBL" id="CAE7661472.1"/>
    </source>
</evidence>
<reference evidence="1" key="1">
    <citation type="submission" date="2021-02" db="EMBL/GenBank/DDBJ databases">
        <authorList>
            <person name="Dougan E. K."/>
            <person name="Rhodes N."/>
            <person name="Thang M."/>
            <person name="Chan C."/>
        </authorList>
    </citation>
    <scope>NUCLEOTIDE SEQUENCE</scope>
</reference>
<sequence>FGGRETDTSSCLAFAPQSRRSRKTRSDWQVSNKDDFIKLEPYAVPCGVGWMKSNPTKWEGGSDLKPWECPFVATFGGYAFYTSELAIEKCLTVTYKMSNKVDVSSKLNRFVSPWPDMALRRLTRPQASEDWKISRGRGTDAGQVVRAVANDPDDRGPSESGVIMPADCELALFYHNHVLPFLAVSLLIVPSAHFVDDFYQSEDSEMARSVFSAFNTFHINLGFRMKVDGRQTALQKLRESTNGWGVIYVNPSDYIYWLESMAQLISIVANLSDEVFRRDFSKADDLGCQRL</sequence>
<accession>A0A812W3G6</accession>
<dbReference type="AlphaFoldDB" id="A0A812W3G6"/>
<dbReference type="EMBL" id="CAJNJA010031863">
    <property type="protein sequence ID" value="CAE7661472.1"/>
    <property type="molecule type" value="Genomic_DNA"/>
</dbReference>
<proteinExistence type="predicted"/>
<protein>
    <submittedName>
        <fullName evidence="1">Uncharacterized protein</fullName>
    </submittedName>
</protein>
<feature type="non-terminal residue" evidence="1">
    <location>
        <position position="291"/>
    </location>
</feature>
<name>A0A812W3G6_9DINO</name>
<keyword evidence="2" id="KW-1185">Reference proteome</keyword>
<dbReference type="Proteomes" id="UP000601435">
    <property type="component" value="Unassembled WGS sequence"/>
</dbReference>
<evidence type="ECO:0000313" key="2">
    <source>
        <dbReference type="Proteomes" id="UP000601435"/>
    </source>
</evidence>
<gene>
    <name evidence="1" type="ORF">SNEC2469_LOCUS18801</name>
</gene>
<comment type="caution">
    <text evidence="1">The sequence shown here is derived from an EMBL/GenBank/DDBJ whole genome shotgun (WGS) entry which is preliminary data.</text>
</comment>
<organism evidence="1 2">
    <name type="scientific">Symbiodinium necroappetens</name>
    <dbReference type="NCBI Taxonomy" id="1628268"/>
    <lineage>
        <taxon>Eukaryota</taxon>
        <taxon>Sar</taxon>
        <taxon>Alveolata</taxon>
        <taxon>Dinophyceae</taxon>
        <taxon>Suessiales</taxon>
        <taxon>Symbiodiniaceae</taxon>
        <taxon>Symbiodinium</taxon>
    </lineage>
</organism>
<feature type="non-terminal residue" evidence="1">
    <location>
        <position position="1"/>
    </location>
</feature>